<organism evidence="1 2">
    <name type="scientific">Periweissella cryptocerci</name>
    <dbReference type="NCBI Taxonomy" id="2506420"/>
    <lineage>
        <taxon>Bacteria</taxon>
        <taxon>Bacillati</taxon>
        <taxon>Bacillota</taxon>
        <taxon>Bacilli</taxon>
        <taxon>Lactobacillales</taxon>
        <taxon>Lactobacillaceae</taxon>
        <taxon>Periweissella</taxon>
    </lineage>
</organism>
<evidence type="ECO:0000313" key="2">
    <source>
        <dbReference type="Proteomes" id="UP000292886"/>
    </source>
</evidence>
<name>A0A4P6YQY2_9LACO</name>
<proteinExistence type="predicted"/>
<accession>A0A4P6YQY2</accession>
<dbReference type="KEGG" id="wei:EQG49_00380"/>
<sequence>MAAGKTLAILGRDEESFNEVVKKRFTDIANDVTAEQARPVILALEEIWDLGELMSFNLIETYNHDIEV</sequence>
<keyword evidence="2" id="KW-1185">Reference proteome</keyword>
<dbReference type="AlphaFoldDB" id="A0A4P6YQY2"/>
<protein>
    <submittedName>
        <fullName evidence="1">Uncharacterized protein</fullName>
    </submittedName>
</protein>
<reference evidence="2" key="1">
    <citation type="submission" date="2019-03" db="EMBL/GenBank/DDBJ databases">
        <title>Weissella sp. 26KH-42 Genome sequencing.</title>
        <authorList>
            <person name="Heo J."/>
            <person name="Kim S.-J."/>
            <person name="Kim J.-S."/>
            <person name="Hong S.-B."/>
            <person name="Kwon S.-W."/>
        </authorList>
    </citation>
    <scope>NUCLEOTIDE SEQUENCE [LARGE SCALE GENOMIC DNA]</scope>
    <source>
        <strain evidence="2">26KH-42</strain>
    </source>
</reference>
<dbReference type="EMBL" id="CP037940">
    <property type="protein sequence ID" value="QBO35011.1"/>
    <property type="molecule type" value="Genomic_DNA"/>
</dbReference>
<evidence type="ECO:0000313" key="1">
    <source>
        <dbReference type="EMBL" id="QBO35011.1"/>
    </source>
</evidence>
<dbReference type="Proteomes" id="UP000292886">
    <property type="component" value="Chromosome"/>
</dbReference>
<gene>
    <name evidence="1" type="ORF">EQG49_00380</name>
</gene>
<dbReference type="RefSeq" id="WP_133362091.1">
    <property type="nucleotide sequence ID" value="NZ_CP037940.1"/>
</dbReference>